<sequence length="250" mass="26251">MMSIGAVSTYHYSPPVQVQAAVTAPASEFLQPEKDVSRFPPIDQTASAGVANAKPDEQKDVTLKQQVEEQKRAQLADAEAESQRVTQLEVSELAARDREVRSHEQAHMAAGGQHAGAVQYEYDRGPDGRLYAVGGEVGIDTTPVAGDPQATIEKMEQVRRAALAPAEPSGQDLAVAAQAAQAVAQARSELATAPTESAERAEAAEDGESAEETATSDETVAEDSAPRDLSLYRSIAATADAPSGALDLRA</sequence>
<comment type="caution">
    <text evidence="2">The sequence shown here is derived from an EMBL/GenBank/DDBJ whole genome shotgun (WGS) entry which is preliminary data.</text>
</comment>
<evidence type="ECO:0008006" key="3">
    <source>
        <dbReference type="Google" id="ProtNLM"/>
    </source>
</evidence>
<feature type="region of interest" description="Disordered" evidence="1">
    <location>
        <begin position="185"/>
        <end position="227"/>
    </location>
</feature>
<dbReference type="Pfam" id="PF12118">
    <property type="entry name" value="SprA-related"/>
    <property type="match status" value="1"/>
</dbReference>
<gene>
    <name evidence="2" type="ORF">LCGC14_0248040</name>
</gene>
<name>A0A0F9UM18_9ZZZZ</name>
<dbReference type="InterPro" id="IPR021973">
    <property type="entry name" value="SprA-related"/>
</dbReference>
<organism evidence="2">
    <name type="scientific">marine sediment metagenome</name>
    <dbReference type="NCBI Taxonomy" id="412755"/>
    <lineage>
        <taxon>unclassified sequences</taxon>
        <taxon>metagenomes</taxon>
        <taxon>ecological metagenomes</taxon>
    </lineage>
</organism>
<dbReference type="AlphaFoldDB" id="A0A0F9UM18"/>
<protein>
    <recommendedName>
        <fullName evidence="3">SprA-related family protein</fullName>
    </recommendedName>
</protein>
<evidence type="ECO:0000256" key="1">
    <source>
        <dbReference type="SAM" id="MobiDB-lite"/>
    </source>
</evidence>
<feature type="region of interest" description="Disordered" evidence="1">
    <location>
        <begin position="32"/>
        <end position="59"/>
    </location>
</feature>
<feature type="compositionally biased region" description="Acidic residues" evidence="1">
    <location>
        <begin position="204"/>
        <end position="221"/>
    </location>
</feature>
<evidence type="ECO:0000313" key="2">
    <source>
        <dbReference type="EMBL" id="KKN88507.1"/>
    </source>
</evidence>
<accession>A0A0F9UM18</accession>
<reference evidence="2" key="1">
    <citation type="journal article" date="2015" name="Nature">
        <title>Complex archaea that bridge the gap between prokaryotes and eukaryotes.</title>
        <authorList>
            <person name="Spang A."/>
            <person name="Saw J.H."/>
            <person name="Jorgensen S.L."/>
            <person name="Zaremba-Niedzwiedzka K."/>
            <person name="Martijn J."/>
            <person name="Lind A.E."/>
            <person name="van Eijk R."/>
            <person name="Schleper C."/>
            <person name="Guy L."/>
            <person name="Ettema T.J."/>
        </authorList>
    </citation>
    <scope>NUCLEOTIDE SEQUENCE</scope>
</reference>
<feature type="compositionally biased region" description="Low complexity" evidence="1">
    <location>
        <begin position="185"/>
        <end position="196"/>
    </location>
</feature>
<dbReference type="EMBL" id="LAZR01000128">
    <property type="protein sequence ID" value="KKN88507.1"/>
    <property type="molecule type" value="Genomic_DNA"/>
</dbReference>
<proteinExistence type="predicted"/>